<dbReference type="Gene3D" id="3.30.420.100">
    <property type="match status" value="1"/>
</dbReference>
<organism evidence="8 9">
    <name type="scientific">Candidatus Woesebacteria bacterium GWB1_43_5</name>
    <dbReference type="NCBI Taxonomy" id="1802474"/>
    <lineage>
        <taxon>Bacteria</taxon>
        <taxon>Candidatus Woeseibacteriota</taxon>
    </lineage>
</organism>
<dbReference type="InterPro" id="IPR057268">
    <property type="entry name" value="Ribosomal_L18"/>
</dbReference>
<dbReference type="PANTHER" id="PTHR12899:SF3">
    <property type="entry name" value="LARGE RIBOSOMAL SUBUNIT PROTEIN UL18M"/>
    <property type="match status" value="1"/>
</dbReference>
<dbReference type="GO" id="GO:0006412">
    <property type="term" value="P:translation"/>
    <property type="evidence" value="ECO:0007669"/>
    <property type="project" value="UniProtKB-UniRule"/>
</dbReference>
<keyword evidence="5 7" id="KW-0687">Ribonucleoprotein</keyword>
<sequence>MKNNQKTHTKRKSKKAMVWGTKIRPRLSVYRSSKHIYGQLIDDEKGITLVAVSDKELLTKANKSVLADEVGKLLAKKALAKKIKSVVFDRGAYRYLGRVKHLAQGAREGGLKF</sequence>
<dbReference type="GO" id="GO:0003735">
    <property type="term" value="F:structural constituent of ribosome"/>
    <property type="evidence" value="ECO:0007669"/>
    <property type="project" value="InterPro"/>
</dbReference>
<name>A0A1F7WTF5_9BACT</name>
<dbReference type="InterPro" id="IPR004389">
    <property type="entry name" value="Ribosomal_uL18_bac-type"/>
</dbReference>
<dbReference type="HAMAP" id="MF_01337_B">
    <property type="entry name" value="Ribosomal_uL18_B"/>
    <property type="match status" value="1"/>
</dbReference>
<evidence type="ECO:0000313" key="9">
    <source>
        <dbReference type="Proteomes" id="UP000178812"/>
    </source>
</evidence>
<dbReference type="CDD" id="cd00432">
    <property type="entry name" value="Ribosomal_L18_L5e"/>
    <property type="match status" value="1"/>
</dbReference>
<comment type="similarity">
    <text evidence="1 7">Belongs to the universal ribosomal protein uL18 family.</text>
</comment>
<comment type="function">
    <text evidence="7">This is one of the proteins that bind and probably mediate the attachment of the 5S RNA into the large ribosomal subunit, where it forms part of the central protuberance.</text>
</comment>
<proteinExistence type="inferred from homology"/>
<evidence type="ECO:0000256" key="3">
    <source>
        <dbReference type="ARBA" id="ARBA00022884"/>
    </source>
</evidence>
<dbReference type="GO" id="GO:0005840">
    <property type="term" value="C:ribosome"/>
    <property type="evidence" value="ECO:0007669"/>
    <property type="project" value="UniProtKB-KW"/>
</dbReference>
<dbReference type="GO" id="GO:1990904">
    <property type="term" value="C:ribonucleoprotein complex"/>
    <property type="evidence" value="ECO:0007669"/>
    <property type="project" value="UniProtKB-KW"/>
</dbReference>
<gene>
    <name evidence="7" type="primary">rplR</name>
    <name evidence="8" type="ORF">A2125_01805</name>
</gene>
<evidence type="ECO:0000256" key="2">
    <source>
        <dbReference type="ARBA" id="ARBA00022730"/>
    </source>
</evidence>
<accession>A0A1F7WTF5</accession>
<reference evidence="8 9" key="1">
    <citation type="journal article" date="2016" name="Nat. Commun.">
        <title>Thousands of microbial genomes shed light on interconnected biogeochemical processes in an aquifer system.</title>
        <authorList>
            <person name="Anantharaman K."/>
            <person name="Brown C.T."/>
            <person name="Hug L.A."/>
            <person name="Sharon I."/>
            <person name="Castelle C.J."/>
            <person name="Probst A.J."/>
            <person name="Thomas B.C."/>
            <person name="Singh A."/>
            <person name="Wilkins M.J."/>
            <person name="Karaoz U."/>
            <person name="Brodie E.L."/>
            <person name="Williams K.H."/>
            <person name="Hubbard S.S."/>
            <person name="Banfield J.F."/>
        </authorList>
    </citation>
    <scope>NUCLEOTIDE SEQUENCE [LARGE SCALE GENOMIC DNA]</scope>
</reference>
<keyword evidence="3 7" id="KW-0694">RNA-binding</keyword>
<evidence type="ECO:0000256" key="6">
    <source>
        <dbReference type="ARBA" id="ARBA00035197"/>
    </source>
</evidence>
<dbReference type="GO" id="GO:0005737">
    <property type="term" value="C:cytoplasm"/>
    <property type="evidence" value="ECO:0007669"/>
    <property type="project" value="UniProtKB-ARBA"/>
</dbReference>
<comment type="subunit">
    <text evidence="7">Part of the 50S ribosomal subunit; part of the 5S rRNA/L5/L18/L25 subcomplex. Contacts the 5S and 23S rRNAs.</text>
</comment>
<dbReference type="NCBIfam" id="TIGR00060">
    <property type="entry name" value="L18_bact"/>
    <property type="match status" value="1"/>
</dbReference>
<comment type="caution">
    <text evidence="8">The sequence shown here is derived from an EMBL/GenBank/DDBJ whole genome shotgun (WGS) entry which is preliminary data.</text>
</comment>
<dbReference type="EMBL" id="MGFM01000005">
    <property type="protein sequence ID" value="OGM06061.1"/>
    <property type="molecule type" value="Genomic_DNA"/>
</dbReference>
<evidence type="ECO:0000313" key="8">
    <source>
        <dbReference type="EMBL" id="OGM06061.1"/>
    </source>
</evidence>
<dbReference type="PANTHER" id="PTHR12899">
    <property type="entry name" value="39S RIBOSOMAL PROTEIN L18, MITOCHONDRIAL"/>
    <property type="match status" value="1"/>
</dbReference>
<evidence type="ECO:0000256" key="7">
    <source>
        <dbReference type="HAMAP-Rule" id="MF_01337"/>
    </source>
</evidence>
<protein>
    <recommendedName>
        <fullName evidence="6 7">Large ribosomal subunit protein uL18</fullName>
    </recommendedName>
</protein>
<dbReference type="Proteomes" id="UP000178812">
    <property type="component" value="Unassembled WGS sequence"/>
</dbReference>
<dbReference type="GO" id="GO:0008097">
    <property type="term" value="F:5S rRNA binding"/>
    <property type="evidence" value="ECO:0007669"/>
    <property type="project" value="TreeGrafter"/>
</dbReference>
<dbReference type="SUPFAM" id="SSF53137">
    <property type="entry name" value="Translational machinery components"/>
    <property type="match status" value="1"/>
</dbReference>
<keyword evidence="4 7" id="KW-0689">Ribosomal protein</keyword>
<dbReference type="InterPro" id="IPR005484">
    <property type="entry name" value="Ribosomal_uL18_bac/plant/anim"/>
</dbReference>
<keyword evidence="2 7" id="KW-0699">rRNA-binding</keyword>
<evidence type="ECO:0000256" key="4">
    <source>
        <dbReference type="ARBA" id="ARBA00022980"/>
    </source>
</evidence>
<dbReference type="Pfam" id="PF00861">
    <property type="entry name" value="Ribosomal_L18p"/>
    <property type="match status" value="1"/>
</dbReference>
<evidence type="ECO:0000256" key="1">
    <source>
        <dbReference type="ARBA" id="ARBA00007116"/>
    </source>
</evidence>
<evidence type="ECO:0000256" key="5">
    <source>
        <dbReference type="ARBA" id="ARBA00023274"/>
    </source>
</evidence>
<dbReference type="AlphaFoldDB" id="A0A1F7WTF5"/>